<dbReference type="Gene3D" id="3.40.50.2000">
    <property type="entry name" value="Glycogen Phosphorylase B"/>
    <property type="match status" value="2"/>
</dbReference>
<dbReference type="PANTHER" id="PTHR12526:SF510">
    <property type="entry name" value="D-INOSITOL 3-PHOSPHATE GLYCOSYLTRANSFERASE"/>
    <property type="match status" value="1"/>
</dbReference>
<dbReference type="EC" id="2.4.-.-" evidence="3"/>
<organism evidence="3 4">
    <name type="scientific">Sphaerimonospora cavernae</name>
    <dbReference type="NCBI Taxonomy" id="1740611"/>
    <lineage>
        <taxon>Bacteria</taxon>
        <taxon>Bacillati</taxon>
        <taxon>Actinomycetota</taxon>
        <taxon>Actinomycetes</taxon>
        <taxon>Streptosporangiales</taxon>
        <taxon>Streptosporangiaceae</taxon>
        <taxon>Sphaerimonospora</taxon>
    </lineage>
</organism>
<evidence type="ECO:0000256" key="1">
    <source>
        <dbReference type="ARBA" id="ARBA00022676"/>
    </source>
</evidence>
<evidence type="ECO:0000256" key="2">
    <source>
        <dbReference type="ARBA" id="ARBA00022679"/>
    </source>
</evidence>
<evidence type="ECO:0000313" key="3">
    <source>
        <dbReference type="EMBL" id="MFC0862423.1"/>
    </source>
</evidence>
<name>A0ABV6U1V4_9ACTN</name>
<keyword evidence="4" id="KW-1185">Reference proteome</keyword>
<dbReference type="Proteomes" id="UP001589870">
    <property type="component" value="Unassembled WGS sequence"/>
</dbReference>
<dbReference type="PANTHER" id="PTHR12526">
    <property type="entry name" value="GLYCOSYLTRANSFERASE"/>
    <property type="match status" value="1"/>
</dbReference>
<keyword evidence="2 3" id="KW-0808">Transferase</keyword>
<dbReference type="RefSeq" id="WP_394300634.1">
    <property type="nucleotide sequence ID" value="NZ_JBHMQT010000013.1"/>
</dbReference>
<reference evidence="3 4" key="1">
    <citation type="submission" date="2024-09" db="EMBL/GenBank/DDBJ databases">
        <authorList>
            <person name="Sun Q."/>
            <person name="Mori K."/>
        </authorList>
    </citation>
    <scope>NUCLEOTIDE SEQUENCE [LARGE SCALE GENOMIC DNA]</scope>
    <source>
        <strain evidence="3 4">TBRC 1851</strain>
    </source>
</reference>
<comment type="caution">
    <text evidence="3">The sequence shown here is derived from an EMBL/GenBank/DDBJ whole genome shotgun (WGS) entry which is preliminary data.</text>
</comment>
<dbReference type="SUPFAM" id="SSF53756">
    <property type="entry name" value="UDP-Glycosyltransferase/glycogen phosphorylase"/>
    <property type="match status" value="1"/>
</dbReference>
<evidence type="ECO:0000313" key="4">
    <source>
        <dbReference type="Proteomes" id="UP001589870"/>
    </source>
</evidence>
<gene>
    <name evidence="3" type="ORF">ACFHYQ_08950</name>
</gene>
<dbReference type="EMBL" id="JBHMQT010000013">
    <property type="protein sequence ID" value="MFC0862423.1"/>
    <property type="molecule type" value="Genomic_DNA"/>
</dbReference>
<sequence>MRILLVGPNHPGGSIPPYLDVLQAGLAAAGAHVERVGSDGPPYDPERGGFRPTSEIVAAARALLSQVDLGAFDVVSLHFGNLEVEQLLPVLWSGARRPPVVYHVHSLAWTLFDRHCPDPRLRAAVAQAAASMDGYVFFGGHAARTLSRPPYVPAATCFLPTTIPPCTPASPRPRGDLPRLASLYGYPAPWKDAARLVDALARLRHPVRFHLAGPFWDDPAQVGAVLPVGVSRHGVAELTVTPAYLDAPARASLVARTSVAVFPYRPAATFQGSGAIADYLAHGVPVVAADVANMAELVADAGVIVPPGDPAALAAALDRFLGDAGHRQRLADAAAARAGLFRRDTHTAACLDLYERVLTRRKVVA</sequence>
<dbReference type="Pfam" id="PF13692">
    <property type="entry name" value="Glyco_trans_1_4"/>
    <property type="match status" value="1"/>
</dbReference>
<keyword evidence="1 3" id="KW-0328">Glycosyltransferase</keyword>
<accession>A0ABV6U1V4</accession>
<proteinExistence type="predicted"/>
<protein>
    <submittedName>
        <fullName evidence="3">Glycosyltransferase</fullName>
        <ecNumber evidence="3">2.4.-.-</ecNumber>
    </submittedName>
</protein>
<dbReference type="GO" id="GO:0016757">
    <property type="term" value="F:glycosyltransferase activity"/>
    <property type="evidence" value="ECO:0007669"/>
    <property type="project" value="UniProtKB-KW"/>
</dbReference>